<evidence type="ECO:0000256" key="1">
    <source>
        <dbReference type="SAM" id="Phobius"/>
    </source>
</evidence>
<dbReference type="Proteomes" id="UP000192578">
    <property type="component" value="Unassembled WGS sequence"/>
</dbReference>
<gene>
    <name evidence="2" type="ORF">BV898_18939</name>
</gene>
<sequence length="115" mass="12921">MDASGRILQWTGVDRDRLRWGGDPVSMRTARRGQPPLWQGGVGLRPDHPSVGLFGSNVSGIVSEWSRRTFKFTLSRGDFFIAFLLLAHFGFLPLYHPGNHATVRHWNPTEVKHGA</sequence>
<evidence type="ECO:0000313" key="2">
    <source>
        <dbReference type="EMBL" id="OWA54539.1"/>
    </source>
</evidence>
<feature type="transmembrane region" description="Helical" evidence="1">
    <location>
        <begin position="77"/>
        <end position="96"/>
    </location>
</feature>
<organism evidence="2 3">
    <name type="scientific">Hypsibius exemplaris</name>
    <name type="common">Freshwater tardigrade</name>
    <dbReference type="NCBI Taxonomy" id="2072580"/>
    <lineage>
        <taxon>Eukaryota</taxon>
        <taxon>Metazoa</taxon>
        <taxon>Ecdysozoa</taxon>
        <taxon>Tardigrada</taxon>
        <taxon>Eutardigrada</taxon>
        <taxon>Parachela</taxon>
        <taxon>Hypsibioidea</taxon>
        <taxon>Hypsibiidae</taxon>
        <taxon>Hypsibius</taxon>
    </lineage>
</organism>
<protein>
    <submittedName>
        <fullName evidence="2">Uncharacterized protein</fullName>
    </submittedName>
</protein>
<keyword evidence="1" id="KW-0812">Transmembrane</keyword>
<comment type="caution">
    <text evidence="2">The sequence shown here is derived from an EMBL/GenBank/DDBJ whole genome shotgun (WGS) entry which is preliminary data.</text>
</comment>
<keyword evidence="1" id="KW-0472">Membrane</keyword>
<dbReference type="EMBL" id="MTYJ01000419">
    <property type="protein sequence ID" value="OWA54539.1"/>
    <property type="molecule type" value="Genomic_DNA"/>
</dbReference>
<keyword evidence="1" id="KW-1133">Transmembrane helix</keyword>
<accession>A0A9X6NJQ8</accession>
<evidence type="ECO:0000313" key="3">
    <source>
        <dbReference type="Proteomes" id="UP000192578"/>
    </source>
</evidence>
<dbReference type="AlphaFoldDB" id="A0A9X6NJQ8"/>
<reference evidence="3" key="1">
    <citation type="submission" date="2017-01" db="EMBL/GenBank/DDBJ databases">
        <title>Comparative genomics of anhydrobiosis in the tardigrade Hypsibius dujardini.</title>
        <authorList>
            <person name="Yoshida Y."/>
            <person name="Koutsovoulos G."/>
            <person name="Laetsch D."/>
            <person name="Stevens L."/>
            <person name="Kumar S."/>
            <person name="Horikawa D."/>
            <person name="Ishino K."/>
            <person name="Komine S."/>
            <person name="Tomita M."/>
            <person name="Blaxter M."/>
            <person name="Arakawa K."/>
        </authorList>
    </citation>
    <scope>NUCLEOTIDE SEQUENCE [LARGE SCALE GENOMIC DNA]</scope>
    <source>
        <strain evidence="3">Z151</strain>
    </source>
</reference>
<proteinExistence type="predicted"/>
<name>A0A9X6NJQ8_HYPEX</name>
<keyword evidence="3" id="KW-1185">Reference proteome</keyword>